<evidence type="ECO:0000256" key="6">
    <source>
        <dbReference type="ARBA" id="ARBA00023053"/>
    </source>
</evidence>
<keyword evidence="8 12" id="KW-0472">Membrane</keyword>
<keyword evidence="14" id="KW-1185">Reference proteome</keyword>
<evidence type="ECO:0000313" key="13">
    <source>
        <dbReference type="Ensembl" id="ENSXETP00000076859"/>
    </source>
</evidence>
<evidence type="ECO:0000256" key="5">
    <source>
        <dbReference type="ARBA" id="ARBA00022989"/>
    </source>
</evidence>
<evidence type="ECO:0000256" key="12">
    <source>
        <dbReference type="SAM" id="Phobius"/>
    </source>
</evidence>
<dbReference type="GeneTree" id="ENSGT00940000170043"/>
<comment type="similarity">
    <text evidence="11">Belongs to the amiloride-sensitive sodium channel (TC 1.A.6) family.</text>
</comment>
<dbReference type="Pfam" id="PF00858">
    <property type="entry name" value="ASC"/>
    <property type="match status" value="1"/>
</dbReference>
<dbReference type="Proteomes" id="UP000008143">
    <property type="component" value="Chromosome 8"/>
</dbReference>
<evidence type="ECO:0000256" key="11">
    <source>
        <dbReference type="RuleBase" id="RU000679"/>
    </source>
</evidence>
<dbReference type="AlphaFoldDB" id="A0A6I8R4H5"/>
<proteinExistence type="inferred from homology"/>
<keyword evidence="2 11" id="KW-0813">Transport</keyword>
<keyword evidence="5 12" id="KW-1133">Transmembrane helix</keyword>
<feature type="transmembrane region" description="Helical" evidence="12">
    <location>
        <begin position="57"/>
        <end position="83"/>
    </location>
</feature>
<dbReference type="PRINTS" id="PR01078">
    <property type="entry name" value="AMINACHANNEL"/>
</dbReference>
<keyword evidence="10 11" id="KW-0407">Ion channel</keyword>
<sequence>MPGVFSKKTMYYPEMKVVKPPYDANTLRKLGRTTLQHTSAHGIPNIFRSKHWFRRMVWLVFVSFALCCALWQCTQMVLTYYTYPSHEKIMLISSAKLKFPAVTICNLNSVRLSSLGRSFSMSNSLQDSGLEMTHRRNRSHHMNVTSDSVDENVLYASAFNKFASEFNQLPDEQKIEMGHQLEDMLIFCNFHGQECNSSFFSGFINYKFGNCYTFNSQKSVDIRGNQIRVDPLNITKAGFMYGLHLELFIQQIEYVRDMTHAAGIRLLVHDQAQMPFPEDEGVNVPPGAETEIGMMKVHINRLRAPYGSHCTQGEGIKNFYKDIYGAGYTREACKRTCAQQSIMDNCGCTHWEFAFPKEGNYPKCNVSNAAIRDCVKLYEFKFAHDELNCHCPLQCSEDLYELTVSGSQWPSTAFIENFSRELKEMGGQMRDIADSPSMIRDNFVKVVVYFKQLNFELIEEEPSMTEINLISNMGGLVGLWVGFSVCTLAEFFELFLDVLFYFVQRCLKMAAREGYANPYAQRPSPIYQRKTTNI</sequence>
<organism evidence="13">
    <name type="scientific">Xenopus tropicalis</name>
    <name type="common">Western clawed frog</name>
    <name type="synonym">Silurana tropicalis</name>
    <dbReference type="NCBI Taxonomy" id="8364"/>
    <lineage>
        <taxon>Eukaryota</taxon>
        <taxon>Metazoa</taxon>
        <taxon>Chordata</taxon>
        <taxon>Craniata</taxon>
        <taxon>Vertebrata</taxon>
        <taxon>Euteleostomi</taxon>
        <taxon>Amphibia</taxon>
        <taxon>Batrachia</taxon>
        <taxon>Anura</taxon>
        <taxon>Pipoidea</taxon>
        <taxon>Pipidae</taxon>
        <taxon>Xenopodinae</taxon>
        <taxon>Xenopus</taxon>
        <taxon>Silurana</taxon>
    </lineage>
</organism>
<keyword evidence="3 11" id="KW-0894">Sodium channel</keyword>
<dbReference type="GO" id="GO:0035725">
    <property type="term" value="P:sodium ion transmembrane transport"/>
    <property type="evidence" value="ECO:0000318"/>
    <property type="project" value="GO_Central"/>
</dbReference>
<protein>
    <submittedName>
        <fullName evidence="13 15">Amiloride-sensitive sodium channel subunit gamma-2-like</fullName>
    </submittedName>
</protein>
<accession>A0A6I8R4H5</accession>
<dbReference type="GO" id="GO:0015280">
    <property type="term" value="F:ligand-gated sodium channel activity"/>
    <property type="evidence" value="ECO:0000318"/>
    <property type="project" value="GO_Central"/>
</dbReference>
<dbReference type="PANTHER" id="PTHR11690">
    <property type="entry name" value="AMILORIDE-SENSITIVE SODIUM CHANNEL-RELATED"/>
    <property type="match status" value="1"/>
</dbReference>
<dbReference type="KEGG" id="xtr:101731449"/>
<dbReference type="Ensembl" id="ENSXETT00000080432">
    <property type="protein sequence ID" value="ENSXETP00000076859"/>
    <property type="gene ID" value="ENSXETG00000037695"/>
</dbReference>
<feature type="transmembrane region" description="Helical" evidence="12">
    <location>
        <begin position="477"/>
        <end position="503"/>
    </location>
</feature>
<dbReference type="AGR" id="Xenbase:XB-GENE-29085359"/>
<gene>
    <name evidence="13 15 16" type="primary">LOC101731449</name>
</gene>
<keyword evidence="6" id="KW-0915">Sodium</keyword>
<evidence type="ECO:0000256" key="1">
    <source>
        <dbReference type="ARBA" id="ARBA00004141"/>
    </source>
</evidence>
<evidence type="ECO:0000313" key="15">
    <source>
        <dbReference type="RefSeq" id="XP_031747978.1"/>
    </source>
</evidence>
<keyword evidence="4 11" id="KW-0812">Transmembrane</keyword>
<dbReference type="Gene3D" id="2.60.470.10">
    <property type="entry name" value="Acid-sensing ion channels like domains"/>
    <property type="match status" value="1"/>
</dbReference>
<keyword evidence="7 11" id="KW-0406">Ion transport</keyword>
<evidence type="ECO:0000256" key="2">
    <source>
        <dbReference type="ARBA" id="ARBA00022448"/>
    </source>
</evidence>
<keyword evidence="9 11" id="KW-0739">Sodium transport</keyword>
<evidence type="ECO:0000313" key="14">
    <source>
        <dbReference type="Proteomes" id="UP000008143"/>
    </source>
</evidence>
<dbReference type="OMA" id="PSHEKIM"/>
<name>A0A6I8R4H5_XENTR</name>
<dbReference type="GO" id="GO:0005886">
    <property type="term" value="C:plasma membrane"/>
    <property type="evidence" value="ECO:0000318"/>
    <property type="project" value="GO_Central"/>
</dbReference>
<evidence type="ECO:0000313" key="16">
    <source>
        <dbReference type="Xenbase" id="XB-GENE-29085359"/>
    </source>
</evidence>
<evidence type="ECO:0000256" key="8">
    <source>
        <dbReference type="ARBA" id="ARBA00023136"/>
    </source>
</evidence>
<dbReference type="Gene3D" id="1.10.287.770">
    <property type="entry name" value="YojJ-like"/>
    <property type="match status" value="1"/>
</dbReference>
<dbReference type="PANTHER" id="PTHR11690:SF294">
    <property type="entry name" value="AMILORIDE-SENSITIVE SODIUM CHANNEL SUBUNIT GAMMA-2-LIKE"/>
    <property type="match status" value="1"/>
</dbReference>
<evidence type="ECO:0000256" key="7">
    <source>
        <dbReference type="ARBA" id="ARBA00023065"/>
    </source>
</evidence>
<comment type="subcellular location">
    <subcellularLocation>
        <location evidence="1">Membrane</location>
        <topology evidence="1">Multi-pass membrane protein</topology>
    </subcellularLocation>
</comment>
<dbReference type="RefSeq" id="XP_031747978.1">
    <property type="nucleotide sequence ID" value="XM_031892118.1"/>
</dbReference>
<dbReference type="Xenbase" id="XB-GENE-29085359">
    <property type="gene designation" value="LOC101731449"/>
</dbReference>
<reference evidence="13" key="2">
    <citation type="submission" date="2020-05" db="UniProtKB">
        <authorList>
            <consortium name="Ensembl"/>
        </authorList>
    </citation>
    <scope>IDENTIFICATION</scope>
</reference>
<reference evidence="15" key="3">
    <citation type="submission" date="2025-04" db="UniProtKB">
        <authorList>
            <consortium name="RefSeq"/>
        </authorList>
    </citation>
    <scope>IDENTIFICATION</scope>
    <source>
        <strain evidence="15">Nigerian</strain>
        <tissue evidence="15">Liver and blood</tissue>
    </source>
</reference>
<dbReference type="InterPro" id="IPR001873">
    <property type="entry name" value="ENaC"/>
</dbReference>
<dbReference type="InterPro" id="IPR020903">
    <property type="entry name" value="ENaC_CS"/>
</dbReference>
<dbReference type="GeneID" id="101731449"/>
<evidence type="ECO:0000256" key="9">
    <source>
        <dbReference type="ARBA" id="ARBA00023201"/>
    </source>
</evidence>
<reference evidence="13" key="1">
    <citation type="journal article" date="2010" name="Science">
        <title>The genome of the Western clawed frog Xenopus tropicalis.</title>
        <authorList>
            <person name="Hellsten U."/>
            <person name="Harland R.M."/>
            <person name="Gilchrist M.J."/>
            <person name="Hendrix D."/>
            <person name="Jurka J."/>
            <person name="Kapitonov V."/>
            <person name="Ovcharenko I."/>
            <person name="Putnam N.H."/>
            <person name="Shu S."/>
            <person name="Taher L."/>
            <person name="Blitz I.L."/>
            <person name="Blumberg B."/>
            <person name="Dichmann D.S."/>
            <person name="Dubchak I."/>
            <person name="Amaya E."/>
            <person name="Detter J.C."/>
            <person name="Fletcher R."/>
            <person name="Gerhard D.S."/>
            <person name="Goodstein D."/>
            <person name="Graves T."/>
            <person name="Grigoriev I.V."/>
            <person name="Grimwood J."/>
            <person name="Kawashima T."/>
            <person name="Lindquist E."/>
            <person name="Lucas S.M."/>
            <person name="Mead P.E."/>
            <person name="Mitros T."/>
            <person name="Ogino H."/>
            <person name="Ohta Y."/>
            <person name="Poliakov A.V."/>
            <person name="Pollet N."/>
            <person name="Robert J."/>
            <person name="Salamov A."/>
            <person name="Sater A.K."/>
            <person name="Schmutz J."/>
            <person name="Terry A."/>
            <person name="Vize P.D."/>
            <person name="Warren W.C."/>
            <person name="Wells D."/>
            <person name="Wills A."/>
            <person name="Wilson R.K."/>
            <person name="Zimmerman L.B."/>
            <person name="Zorn A.M."/>
            <person name="Grainger R."/>
            <person name="Grammer T."/>
            <person name="Khokha M.K."/>
            <person name="Richardson P.M."/>
            <person name="Rokhsar D.S."/>
        </authorList>
    </citation>
    <scope>NUCLEOTIDE SEQUENCE [LARGE SCALE GENOMIC DNA]</scope>
    <source>
        <strain evidence="13">Nigerian</strain>
    </source>
</reference>
<dbReference type="Bgee" id="ENSXETG00000037695">
    <property type="expression patterns" value="Expressed in 2-cell stage embryo and 4 other cell types or tissues"/>
</dbReference>
<evidence type="ECO:0000256" key="3">
    <source>
        <dbReference type="ARBA" id="ARBA00022461"/>
    </source>
</evidence>
<dbReference type="OrthoDB" id="6021021at2759"/>
<evidence type="ECO:0000256" key="10">
    <source>
        <dbReference type="ARBA" id="ARBA00023303"/>
    </source>
</evidence>
<dbReference type="PROSITE" id="PS01206">
    <property type="entry name" value="ASC"/>
    <property type="match status" value="1"/>
</dbReference>
<evidence type="ECO:0000256" key="4">
    <source>
        <dbReference type="ARBA" id="ARBA00022692"/>
    </source>
</evidence>